<dbReference type="RefSeq" id="WP_235432353.1">
    <property type="nucleotide sequence ID" value="NZ_HF570958.1"/>
</dbReference>
<evidence type="ECO:0000313" key="1">
    <source>
        <dbReference type="EMBL" id="CCH79924.1"/>
    </source>
</evidence>
<proteinExistence type="predicted"/>
<organism evidence="1 2">
    <name type="scientific">Nostocoides japonicum T1-X7</name>
    <dbReference type="NCBI Taxonomy" id="1194083"/>
    <lineage>
        <taxon>Bacteria</taxon>
        <taxon>Bacillati</taxon>
        <taxon>Actinomycetota</taxon>
        <taxon>Actinomycetes</taxon>
        <taxon>Micrococcales</taxon>
        <taxon>Intrasporangiaceae</taxon>
        <taxon>Nostocoides</taxon>
    </lineage>
</organism>
<evidence type="ECO:0008006" key="3">
    <source>
        <dbReference type="Google" id="ProtNLM"/>
    </source>
</evidence>
<dbReference type="EMBL" id="CAJB01000398">
    <property type="protein sequence ID" value="CCH79924.1"/>
    <property type="molecule type" value="Genomic_DNA"/>
</dbReference>
<accession>A0A077M6Y0</accession>
<gene>
    <name evidence="1" type="ORF">BN12_650005</name>
</gene>
<dbReference type="Proteomes" id="UP000035721">
    <property type="component" value="Unassembled WGS sequence"/>
</dbReference>
<sequence length="105" mass="10719">MTMDIELLVVSDCPNEAAAAALIATAVADTGVRATITRTTIVSEDQAQQRGFIGSPTILLDGVDPFAVPAAAVGLACRLYSTPNGLAGVPGLRDLRQALKRVAAG</sequence>
<dbReference type="STRING" id="1194083.BN12_650005"/>
<protein>
    <recommendedName>
        <fullName evidence="3">Alkylmercury lyase</fullName>
    </recommendedName>
</protein>
<evidence type="ECO:0000313" key="2">
    <source>
        <dbReference type="Proteomes" id="UP000035721"/>
    </source>
</evidence>
<name>A0A077M6Y0_9MICO</name>
<comment type="caution">
    <text evidence="1">The sequence shown here is derived from an EMBL/GenBank/DDBJ whole genome shotgun (WGS) entry which is preliminary data.</text>
</comment>
<reference evidence="1 2" key="1">
    <citation type="journal article" date="2013" name="ISME J.">
        <title>A metabolic model for members of the genus Tetrasphaera involved in enhanced biological phosphorus removal.</title>
        <authorList>
            <person name="Kristiansen R."/>
            <person name="Nguyen H.T.T."/>
            <person name="Saunders A.M."/>
            <person name="Nielsen J.L."/>
            <person name="Wimmer R."/>
            <person name="Le V.Q."/>
            <person name="McIlroy S.J."/>
            <person name="Petrovski S."/>
            <person name="Seviour R.J."/>
            <person name="Calteau A."/>
            <person name="Nielsen K.L."/>
            <person name="Nielsen P.H."/>
        </authorList>
    </citation>
    <scope>NUCLEOTIDE SEQUENCE [LARGE SCALE GENOMIC DNA]</scope>
    <source>
        <strain evidence="1 2">T1-X7</strain>
    </source>
</reference>
<dbReference type="AlphaFoldDB" id="A0A077M6Y0"/>
<keyword evidence="2" id="KW-1185">Reference proteome</keyword>